<dbReference type="AlphaFoldDB" id="K9H8Z9"/>
<gene>
    <name evidence="1" type="ORF">PDIP_05580</name>
</gene>
<dbReference type="KEGG" id="pdp:PDIP_05580"/>
<dbReference type="EMBL" id="AKCU01000044">
    <property type="protein sequence ID" value="EKV21526.1"/>
    <property type="molecule type" value="Genomic_DNA"/>
</dbReference>
<reference evidence="2" key="1">
    <citation type="journal article" date="2012" name="BMC Genomics">
        <title>Genome sequence of the necrotrophic fungus Penicillium digitatum, the main postharvest pathogen of citrus.</title>
        <authorList>
            <person name="Marcet-Houben M."/>
            <person name="Ballester A.-R."/>
            <person name="de la Fuente B."/>
            <person name="Harries E."/>
            <person name="Marcos J.F."/>
            <person name="Gonzalez-Candelas L."/>
            <person name="Gabaldon T."/>
        </authorList>
    </citation>
    <scope>NUCLEOTIDE SEQUENCE [LARGE SCALE GENOMIC DNA]</scope>
    <source>
        <strain evidence="2">Pd1 / CECT 20795</strain>
    </source>
</reference>
<dbReference type="OrthoDB" id="194358at2759"/>
<organism evidence="1 2">
    <name type="scientific">Penicillium digitatum (strain Pd1 / CECT 20795)</name>
    <name type="common">Green mold</name>
    <dbReference type="NCBI Taxonomy" id="1170230"/>
    <lineage>
        <taxon>Eukaryota</taxon>
        <taxon>Fungi</taxon>
        <taxon>Dikarya</taxon>
        <taxon>Ascomycota</taxon>
        <taxon>Pezizomycotina</taxon>
        <taxon>Eurotiomycetes</taxon>
        <taxon>Eurotiomycetidae</taxon>
        <taxon>Eurotiales</taxon>
        <taxon>Aspergillaceae</taxon>
        <taxon>Penicillium</taxon>
    </lineage>
</organism>
<dbReference type="Proteomes" id="UP000009886">
    <property type="component" value="Unassembled WGS sequence"/>
</dbReference>
<accession>K9H8Z9</accession>
<proteinExistence type="predicted"/>
<evidence type="ECO:0000313" key="1">
    <source>
        <dbReference type="EMBL" id="EKV21526.1"/>
    </source>
</evidence>
<comment type="caution">
    <text evidence="1">The sequence shown here is derived from an EMBL/GenBank/DDBJ whole genome shotgun (WGS) entry which is preliminary data.</text>
</comment>
<evidence type="ECO:0000313" key="2">
    <source>
        <dbReference type="Proteomes" id="UP000009886"/>
    </source>
</evidence>
<sequence length="295" mass="33182">MPEASNNLVLRSLCDSNYKGPLRKNAINIRIDNRTLHALHHRLFADCDLVSQGLQPIIAGARGCHQDQVVPVTSLPQDHSLQDIIFSRLLFMFVHLICIFADDVGGLHGVRDVLSNWVRIGSASSLPHSIRPRVIIVTTTTTQSVTQDVLDETYLLFDIRSTEPEFLRAFSDIRFCRLPSAELSSDARFLSHSADISRQLHDTRFTRIKHKFMFSATHLSDLFNLATREICFSPLREFDFVAATRQQNPLDGAFSSHLIDFLRLSGKATIPYDGIISHIASAILMDAYLPGMYCT</sequence>
<dbReference type="HOGENOM" id="CLU_043486_0_0_1"/>
<dbReference type="VEuPathDB" id="FungiDB:PDIP_05580"/>
<name>K9H8Z9_PEND1</name>
<protein>
    <submittedName>
        <fullName evidence="1">Uncharacterized protein</fullName>
    </submittedName>
</protein>